<reference evidence="4 5" key="1">
    <citation type="submission" date="2020-04" db="EMBL/GenBank/DDBJ databases">
        <authorList>
            <person name="Basu S."/>
            <person name="Maruthanayagam V."/>
            <person name="Chakraborty S."/>
            <person name="Pramanik A."/>
            <person name="Mukherjee J."/>
            <person name="Brink B."/>
        </authorList>
    </citation>
    <scope>NUCLEOTIDE SEQUENCE [LARGE SCALE GENOMIC DNA]</scope>
    <source>
        <strain evidence="4 5">AP17</strain>
    </source>
</reference>
<dbReference type="AlphaFoldDB" id="A0A6H1TY32"/>
<dbReference type="PANTHER" id="PTHR43578">
    <property type="entry name" value="NADH-QUINONE OXIDOREDUCTASE SUBUNIT F"/>
    <property type="match status" value="1"/>
</dbReference>
<evidence type="ECO:0000256" key="3">
    <source>
        <dbReference type="ARBA" id="ARBA00023014"/>
    </source>
</evidence>
<dbReference type="InterPro" id="IPR036249">
    <property type="entry name" value="Thioredoxin-like_sf"/>
</dbReference>
<dbReference type="Proteomes" id="UP000500857">
    <property type="component" value="Chromosome"/>
</dbReference>
<protein>
    <submittedName>
        <fullName evidence="4">(2Fe-2S) ferredoxin domain-containing protein</fullName>
    </submittedName>
</protein>
<gene>
    <name evidence="4" type="ORF">HCG48_08845</name>
</gene>
<dbReference type="PANTHER" id="PTHR43578:SF3">
    <property type="entry name" value="NADH-QUINONE OXIDOREDUCTASE SUBUNIT F"/>
    <property type="match status" value="1"/>
</dbReference>
<dbReference type="Gene3D" id="3.40.30.10">
    <property type="entry name" value="Glutaredoxin"/>
    <property type="match status" value="1"/>
</dbReference>
<proteinExistence type="predicted"/>
<keyword evidence="1" id="KW-0479">Metal-binding</keyword>
<organism evidence="4 5">
    <name type="scientific">Oxynema aestuarii AP17</name>
    <dbReference type="NCBI Taxonomy" id="2064643"/>
    <lineage>
        <taxon>Bacteria</taxon>
        <taxon>Bacillati</taxon>
        <taxon>Cyanobacteriota</taxon>
        <taxon>Cyanophyceae</taxon>
        <taxon>Oscillatoriophycideae</taxon>
        <taxon>Oscillatoriales</taxon>
        <taxon>Oscillatoriaceae</taxon>
        <taxon>Oxynema</taxon>
        <taxon>Oxynema aestuarii</taxon>
    </lineage>
</organism>
<accession>A0A6H1TY32</accession>
<sequence length="92" mass="10375">MKKQVFVCQNRCCRQYGSDRVLAAFQRDPVEGVTVKTCGCTGHCGNGPMVLVEPDGIWYWRVHPDEVPTIIERHLRGGQPVKGMLYPKVHHG</sequence>
<name>A0A6H1TY32_9CYAN</name>
<evidence type="ECO:0000313" key="5">
    <source>
        <dbReference type="Proteomes" id="UP000500857"/>
    </source>
</evidence>
<dbReference type="RefSeq" id="WP_168568828.1">
    <property type="nucleotide sequence ID" value="NZ_CP051167.1"/>
</dbReference>
<evidence type="ECO:0000313" key="4">
    <source>
        <dbReference type="EMBL" id="QIZ70673.1"/>
    </source>
</evidence>
<dbReference type="SUPFAM" id="SSF52833">
    <property type="entry name" value="Thioredoxin-like"/>
    <property type="match status" value="1"/>
</dbReference>
<evidence type="ECO:0000256" key="2">
    <source>
        <dbReference type="ARBA" id="ARBA00023004"/>
    </source>
</evidence>
<keyword evidence="3" id="KW-0411">Iron-sulfur</keyword>
<dbReference type="EMBL" id="CP051167">
    <property type="protein sequence ID" value="QIZ70673.1"/>
    <property type="molecule type" value="Genomic_DNA"/>
</dbReference>
<dbReference type="GO" id="GO:0046872">
    <property type="term" value="F:metal ion binding"/>
    <property type="evidence" value="ECO:0007669"/>
    <property type="project" value="UniProtKB-KW"/>
</dbReference>
<dbReference type="CDD" id="cd02980">
    <property type="entry name" value="TRX_Fd_family"/>
    <property type="match status" value="1"/>
</dbReference>
<dbReference type="GO" id="GO:0051536">
    <property type="term" value="F:iron-sulfur cluster binding"/>
    <property type="evidence" value="ECO:0007669"/>
    <property type="project" value="UniProtKB-KW"/>
</dbReference>
<keyword evidence="5" id="KW-1185">Reference proteome</keyword>
<evidence type="ECO:0000256" key="1">
    <source>
        <dbReference type="ARBA" id="ARBA00022723"/>
    </source>
</evidence>
<keyword evidence="2" id="KW-0408">Iron</keyword>
<dbReference type="Pfam" id="PF01257">
    <property type="entry name" value="2Fe-2S_thioredx"/>
    <property type="match status" value="1"/>
</dbReference>
<dbReference type="KEGG" id="oxy:HCG48_08845"/>